<dbReference type="EMBL" id="CAJNOC010002310">
    <property type="protein sequence ID" value="CAF0925416.1"/>
    <property type="molecule type" value="Genomic_DNA"/>
</dbReference>
<dbReference type="OrthoDB" id="6613084at2759"/>
<sequence>IRLEKTVRQQNINNDSDQEKFIKLLTRIRDGVFDNESFNDWKFLLKREANPNKLSNFKEAIRLFTDKASCNKFNNSKLKEIGNPICTLYAENTNSVARQMDEDNFYGLKNTINLAIGARITLTTNLWTKYGLVNGTNGTIRDIIYSPRSKEMLYRL</sequence>
<comment type="caution">
    <text evidence="1">The sequence shown here is derived from an EMBL/GenBank/DDBJ whole genome shotgun (WGS) entry which is preliminary data.</text>
</comment>
<keyword evidence="2" id="KW-1185">Reference proteome</keyword>
<protein>
    <submittedName>
        <fullName evidence="1">Uncharacterized protein</fullName>
    </submittedName>
</protein>
<gene>
    <name evidence="1" type="ORF">OXX778_LOCUS12613</name>
</gene>
<accession>A0A814B7R5</accession>
<name>A0A814B7R5_9BILA</name>
<organism evidence="1 2">
    <name type="scientific">Brachionus calyciflorus</name>
    <dbReference type="NCBI Taxonomy" id="104777"/>
    <lineage>
        <taxon>Eukaryota</taxon>
        <taxon>Metazoa</taxon>
        <taxon>Spiralia</taxon>
        <taxon>Gnathifera</taxon>
        <taxon>Rotifera</taxon>
        <taxon>Eurotatoria</taxon>
        <taxon>Monogononta</taxon>
        <taxon>Pseudotrocha</taxon>
        <taxon>Ploima</taxon>
        <taxon>Brachionidae</taxon>
        <taxon>Brachionus</taxon>
    </lineage>
</organism>
<evidence type="ECO:0000313" key="2">
    <source>
        <dbReference type="Proteomes" id="UP000663879"/>
    </source>
</evidence>
<reference evidence="1" key="1">
    <citation type="submission" date="2021-02" db="EMBL/GenBank/DDBJ databases">
        <authorList>
            <person name="Nowell W R."/>
        </authorList>
    </citation>
    <scope>NUCLEOTIDE SEQUENCE</scope>
    <source>
        <strain evidence="1">Ploen Becks lab</strain>
    </source>
</reference>
<feature type="non-terminal residue" evidence="1">
    <location>
        <position position="1"/>
    </location>
</feature>
<proteinExistence type="predicted"/>
<evidence type="ECO:0000313" key="1">
    <source>
        <dbReference type="EMBL" id="CAF0925416.1"/>
    </source>
</evidence>
<dbReference type="Proteomes" id="UP000663879">
    <property type="component" value="Unassembled WGS sequence"/>
</dbReference>
<dbReference type="AlphaFoldDB" id="A0A814B7R5"/>